<evidence type="ECO:0000313" key="1">
    <source>
        <dbReference type="EMBL" id="PWA42402.1"/>
    </source>
</evidence>
<protein>
    <submittedName>
        <fullName evidence="1">RNA-directed DNA polymerase, eukaryota</fullName>
    </submittedName>
</protein>
<gene>
    <name evidence="1" type="ORF">CTI12_AA545170</name>
</gene>
<dbReference type="PANTHER" id="PTHR33710">
    <property type="entry name" value="BNAC02G09200D PROTEIN"/>
    <property type="match status" value="1"/>
</dbReference>
<dbReference type="Gene3D" id="3.60.10.10">
    <property type="entry name" value="Endonuclease/exonuclease/phosphatase"/>
    <property type="match status" value="1"/>
</dbReference>
<comment type="caution">
    <text evidence="1">The sequence shown here is derived from an EMBL/GenBank/DDBJ whole genome shotgun (WGS) entry which is preliminary data.</text>
</comment>
<keyword evidence="1" id="KW-0695">RNA-directed DNA polymerase</keyword>
<dbReference type="Proteomes" id="UP000245207">
    <property type="component" value="Unassembled WGS sequence"/>
</dbReference>
<reference evidence="1 2" key="1">
    <citation type="journal article" date="2018" name="Mol. Plant">
        <title>The genome of Artemisia annua provides insight into the evolution of Asteraceae family and artemisinin biosynthesis.</title>
        <authorList>
            <person name="Shen Q."/>
            <person name="Zhang L."/>
            <person name="Liao Z."/>
            <person name="Wang S."/>
            <person name="Yan T."/>
            <person name="Shi P."/>
            <person name="Liu M."/>
            <person name="Fu X."/>
            <person name="Pan Q."/>
            <person name="Wang Y."/>
            <person name="Lv Z."/>
            <person name="Lu X."/>
            <person name="Zhang F."/>
            <person name="Jiang W."/>
            <person name="Ma Y."/>
            <person name="Chen M."/>
            <person name="Hao X."/>
            <person name="Li L."/>
            <person name="Tang Y."/>
            <person name="Lv G."/>
            <person name="Zhou Y."/>
            <person name="Sun X."/>
            <person name="Brodelius P.E."/>
            <person name="Rose J.K.C."/>
            <person name="Tang K."/>
        </authorList>
    </citation>
    <scope>NUCLEOTIDE SEQUENCE [LARGE SCALE GENOMIC DNA]</scope>
    <source>
        <strain evidence="2">cv. Huhao1</strain>
        <tissue evidence="1">Leaf</tissue>
    </source>
</reference>
<sequence>MWDPNVFKRTSIWCSDNYVIMQGKWMHSVEDYYLINVYGPQHQPEKSNLWEFLRSFILNHVGNTILFGDLNEVRCEEERIGSSFSRNDAEIFNAFIHDASLIDLPMGGRRFTWMNKTGSKLSKLDRFLISNNVFLAHPNMQVTVLEKVWSDHNPILLHCMNSDFGPTPFKLFHSWFDRNDFDDVVKEAWSGFSNADGGPLLSLNGKVKGLKSRLKLWFSQTKATEVSGVMVAEASVVTTDRLVNNPPHPI</sequence>
<evidence type="ECO:0000313" key="2">
    <source>
        <dbReference type="Proteomes" id="UP000245207"/>
    </source>
</evidence>
<organism evidence="1 2">
    <name type="scientific">Artemisia annua</name>
    <name type="common">Sweet wormwood</name>
    <dbReference type="NCBI Taxonomy" id="35608"/>
    <lineage>
        <taxon>Eukaryota</taxon>
        <taxon>Viridiplantae</taxon>
        <taxon>Streptophyta</taxon>
        <taxon>Embryophyta</taxon>
        <taxon>Tracheophyta</taxon>
        <taxon>Spermatophyta</taxon>
        <taxon>Magnoliopsida</taxon>
        <taxon>eudicotyledons</taxon>
        <taxon>Gunneridae</taxon>
        <taxon>Pentapetalae</taxon>
        <taxon>asterids</taxon>
        <taxon>campanulids</taxon>
        <taxon>Asterales</taxon>
        <taxon>Asteraceae</taxon>
        <taxon>Asteroideae</taxon>
        <taxon>Anthemideae</taxon>
        <taxon>Artemisiinae</taxon>
        <taxon>Artemisia</taxon>
    </lineage>
</organism>
<accession>A0A2U1L050</accession>
<dbReference type="InterPro" id="IPR036691">
    <property type="entry name" value="Endo/exonu/phosph_ase_sf"/>
</dbReference>
<keyword evidence="2" id="KW-1185">Reference proteome</keyword>
<dbReference type="GO" id="GO:0003964">
    <property type="term" value="F:RNA-directed DNA polymerase activity"/>
    <property type="evidence" value="ECO:0007669"/>
    <property type="project" value="UniProtKB-KW"/>
</dbReference>
<dbReference type="AlphaFoldDB" id="A0A2U1L050"/>
<dbReference type="OrthoDB" id="692400at2759"/>
<keyword evidence="1" id="KW-0548">Nucleotidyltransferase</keyword>
<dbReference type="SUPFAM" id="SSF56219">
    <property type="entry name" value="DNase I-like"/>
    <property type="match status" value="1"/>
</dbReference>
<dbReference type="EMBL" id="PKPP01012430">
    <property type="protein sequence ID" value="PWA42402.1"/>
    <property type="molecule type" value="Genomic_DNA"/>
</dbReference>
<keyword evidence="1" id="KW-0808">Transferase</keyword>
<proteinExistence type="predicted"/>
<name>A0A2U1L050_ARTAN</name>
<dbReference type="PANTHER" id="PTHR33710:SF64">
    <property type="entry name" value="ENDONUCLEASE_EXONUCLEASE_PHOSPHATASE DOMAIN-CONTAINING PROTEIN"/>
    <property type="match status" value="1"/>
</dbReference>